<dbReference type="PANTHER" id="PTHR37841:SF1">
    <property type="entry name" value="DUF3298 DOMAIN-CONTAINING PROTEIN"/>
    <property type="match status" value="1"/>
</dbReference>
<evidence type="ECO:0000313" key="3">
    <source>
        <dbReference type="Proteomes" id="UP000030185"/>
    </source>
</evidence>
<evidence type="ECO:0000256" key="1">
    <source>
        <dbReference type="SAM" id="SignalP"/>
    </source>
</evidence>
<dbReference type="eggNOG" id="COG5263">
    <property type="taxonomic scope" value="Bacteria"/>
</dbReference>
<dbReference type="STRING" id="153721.MYP_4783"/>
<keyword evidence="3" id="KW-1185">Reference proteome</keyword>
<dbReference type="PANTHER" id="PTHR37841">
    <property type="entry name" value="GLR2918 PROTEIN"/>
    <property type="match status" value="1"/>
</dbReference>
<dbReference type="Proteomes" id="UP000030185">
    <property type="component" value="Unassembled WGS sequence"/>
</dbReference>
<dbReference type="Pfam" id="PF14903">
    <property type="entry name" value="WG_beta_rep"/>
    <property type="match status" value="8"/>
</dbReference>
<comment type="caution">
    <text evidence="2">The sequence shown here is derived from an EMBL/GenBank/DDBJ whole genome shotgun (WGS) entry which is preliminary data.</text>
</comment>
<feature type="chain" id="PRO_5001944759" description="KWG repeat-containing protein" evidence="1">
    <location>
        <begin position="19"/>
        <end position="710"/>
    </location>
</feature>
<protein>
    <recommendedName>
        <fullName evidence="4">KWG repeat-containing protein</fullName>
    </recommendedName>
</protein>
<sequence>MNLNKSFLFLLFSLISQALVLAGGRDSLITVKKEKLESNKKGQFVLPKETILNLYNDFTPVKVVSPGDAEQIGFVDRKGKFVIAPEYHVLVEHFQNGCAIVGNYKDSKTLMGVIDENGKVVAPLKYDSIVRISKAVFSCNLGGYFDFYNAAGIRLNVAKLTDFKIDGNLVSGTNVEAEQGVFDLNGKLLLPFQYKKIIIKDSGIDAKKYPIWKIVGSGKDLFTIHADSLQSFQPGFNRFFRNEYVGVLKGSQILAPPVYTDIQILEPGHFIVKKEKYFGLVDSTGKVILPSIFDSIEKTMCPSLLKLYSREGESVFNKESRQVIFRNEKAVHVLDCIAFALKDKDHKWGVVDVNSNTIIPFEYDSIGYKREGLFEAGTITDGKLEMGAIDSERQWIICQGDLDLFNIGLLEANEEQDSSGKIERKSICNLNRYKYASYEKLANGFIKVKNYKGQIGLINSKGKEISEPIYDSLAAVSDTLELFFLRKGKNVGLIDGDGVFVFSFKDDVTDIQPFENGHAAFKKKGLYGFIDLNGNIKVAPKYPKYQNFSDGYAAVVLLGKWGFVDKNENIAVQPYYPQVRPMRRGVARVSTGADKWKFIDSTGKDINGNVYNEIDVCGKGRYKVFKNGKAGLVEVNGKELIVPRYDQLIDYENGIIKVRKDGKAGFIDEAGNFIIPLEYEDVSYDKINNIYFLQPKPEENTSLELTTDKK</sequence>
<accession>A0A098LN41</accession>
<gene>
    <name evidence="2" type="ORF">MYP_4783</name>
</gene>
<keyword evidence="1" id="KW-0732">Signal</keyword>
<organism evidence="2 3">
    <name type="scientific">Sporocytophaga myxococcoides</name>
    <dbReference type="NCBI Taxonomy" id="153721"/>
    <lineage>
        <taxon>Bacteria</taxon>
        <taxon>Pseudomonadati</taxon>
        <taxon>Bacteroidota</taxon>
        <taxon>Cytophagia</taxon>
        <taxon>Cytophagales</taxon>
        <taxon>Cytophagaceae</taxon>
        <taxon>Sporocytophaga</taxon>
    </lineage>
</organism>
<dbReference type="EMBL" id="BBLT01000014">
    <property type="protein sequence ID" value="GAL87553.1"/>
    <property type="molecule type" value="Genomic_DNA"/>
</dbReference>
<evidence type="ECO:0008006" key="4">
    <source>
        <dbReference type="Google" id="ProtNLM"/>
    </source>
</evidence>
<reference evidence="2 3" key="1">
    <citation type="submission" date="2014-09" db="EMBL/GenBank/DDBJ databases">
        <title>Sporocytophaga myxococcoides PG-01 genome sequencing.</title>
        <authorList>
            <person name="Liu L."/>
            <person name="Gao P.J."/>
            <person name="Chen G.J."/>
            <person name="Wang L.S."/>
        </authorList>
    </citation>
    <scope>NUCLEOTIDE SEQUENCE [LARGE SCALE GENOMIC DNA]</scope>
    <source>
        <strain evidence="2 3">PG-01</strain>
    </source>
</reference>
<evidence type="ECO:0000313" key="2">
    <source>
        <dbReference type="EMBL" id="GAL87553.1"/>
    </source>
</evidence>
<feature type="signal peptide" evidence="1">
    <location>
        <begin position="1"/>
        <end position="18"/>
    </location>
</feature>
<name>A0A098LN41_9BACT</name>
<dbReference type="AlphaFoldDB" id="A0A098LN41"/>
<dbReference type="OrthoDB" id="2485468at2"/>
<dbReference type="RefSeq" id="WP_045469225.1">
    <property type="nucleotide sequence ID" value="NZ_BBLT01000014.1"/>
</dbReference>
<dbReference type="InterPro" id="IPR032774">
    <property type="entry name" value="WG_beta_rep"/>
</dbReference>
<proteinExistence type="predicted"/>